<dbReference type="GO" id="GO:0003723">
    <property type="term" value="F:RNA binding"/>
    <property type="evidence" value="ECO:0007669"/>
    <property type="project" value="UniProtKB-UniRule"/>
</dbReference>
<feature type="region of interest" description="Disordered" evidence="4">
    <location>
        <begin position="1"/>
        <end position="128"/>
    </location>
</feature>
<feature type="compositionally biased region" description="Basic and acidic residues" evidence="4">
    <location>
        <begin position="8"/>
        <end position="17"/>
    </location>
</feature>
<name>A0A7S3V5Q7_9STRA</name>
<evidence type="ECO:0000256" key="3">
    <source>
        <dbReference type="PROSITE-ProRule" id="PRU00176"/>
    </source>
</evidence>
<reference evidence="6" key="1">
    <citation type="submission" date="2021-01" db="EMBL/GenBank/DDBJ databases">
        <authorList>
            <person name="Corre E."/>
            <person name="Pelletier E."/>
            <person name="Niang G."/>
            <person name="Scheremetjew M."/>
            <person name="Finn R."/>
            <person name="Kale V."/>
            <person name="Holt S."/>
            <person name="Cochrane G."/>
            <person name="Meng A."/>
            <person name="Brown T."/>
            <person name="Cohen L."/>
        </authorList>
    </citation>
    <scope>NUCLEOTIDE SEQUENCE</scope>
    <source>
        <strain evidence="6">MM31A-1</strain>
    </source>
</reference>
<dbReference type="PROSITE" id="PS50102">
    <property type="entry name" value="RRM"/>
    <property type="match status" value="2"/>
</dbReference>
<evidence type="ECO:0000256" key="4">
    <source>
        <dbReference type="SAM" id="MobiDB-lite"/>
    </source>
</evidence>
<feature type="compositionally biased region" description="Basic and acidic residues" evidence="4">
    <location>
        <begin position="62"/>
        <end position="71"/>
    </location>
</feature>
<dbReference type="PANTHER" id="PTHR23236:SF119">
    <property type="entry name" value="NUCLEAR RNA-BINDING PROTEIN SART-3"/>
    <property type="match status" value="1"/>
</dbReference>
<organism evidence="6">
    <name type="scientific">Chaetoceros debilis</name>
    <dbReference type="NCBI Taxonomy" id="122233"/>
    <lineage>
        <taxon>Eukaryota</taxon>
        <taxon>Sar</taxon>
        <taxon>Stramenopiles</taxon>
        <taxon>Ochrophyta</taxon>
        <taxon>Bacillariophyta</taxon>
        <taxon>Coscinodiscophyceae</taxon>
        <taxon>Chaetocerotophycidae</taxon>
        <taxon>Chaetocerotales</taxon>
        <taxon>Chaetocerotaceae</taxon>
        <taxon>Chaetoceros</taxon>
    </lineage>
</organism>
<evidence type="ECO:0000313" key="6">
    <source>
        <dbReference type="EMBL" id="CAE0459060.1"/>
    </source>
</evidence>
<dbReference type="Gene3D" id="3.30.70.330">
    <property type="match status" value="2"/>
</dbReference>
<feature type="domain" description="RRM" evidence="5">
    <location>
        <begin position="244"/>
        <end position="327"/>
    </location>
</feature>
<feature type="region of interest" description="Disordered" evidence="4">
    <location>
        <begin position="325"/>
        <end position="361"/>
    </location>
</feature>
<feature type="domain" description="RRM" evidence="5">
    <location>
        <begin position="143"/>
        <end position="223"/>
    </location>
</feature>
<feature type="compositionally biased region" description="Basic and acidic residues" evidence="4">
    <location>
        <begin position="343"/>
        <end position="361"/>
    </location>
</feature>
<feature type="compositionally biased region" description="Basic and acidic residues" evidence="4">
    <location>
        <begin position="41"/>
        <end position="54"/>
    </location>
</feature>
<feature type="compositionally biased region" description="Acidic residues" evidence="4">
    <location>
        <begin position="88"/>
        <end position="97"/>
    </location>
</feature>
<keyword evidence="2 3" id="KW-0694">RNA-binding</keyword>
<feature type="region of interest" description="Disordered" evidence="4">
    <location>
        <begin position="217"/>
        <end position="241"/>
    </location>
</feature>
<feature type="compositionally biased region" description="Basic and acidic residues" evidence="4">
    <location>
        <begin position="77"/>
        <end position="87"/>
    </location>
</feature>
<accession>A0A7S3V5Q7</accession>
<keyword evidence="1" id="KW-0677">Repeat</keyword>
<dbReference type="InterPro" id="IPR012677">
    <property type="entry name" value="Nucleotide-bd_a/b_plait_sf"/>
</dbReference>
<gene>
    <name evidence="6" type="ORF">CDEB00056_LOCUS3901</name>
</gene>
<proteinExistence type="predicted"/>
<dbReference type="InterPro" id="IPR000504">
    <property type="entry name" value="RRM_dom"/>
</dbReference>
<feature type="compositionally biased region" description="Basic residues" evidence="4">
    <location>
        <begin position="101"/>
        <end position="111"/>
    </location>
</feature>
<dbReference type="PANTHER" id="PTHR23236">
    <property type="entry name" value="EUKARYOTIC TRANSLATION INITIATION FACTOR 4B/4H"/>
    <property type="match status" value="1"/>
</dbReference>
<evidence type="ECO:0000256" key="1">
    <source>
        <dbReference type="ARBA" id="ARBA00022737"/>
    </source>
</evidence>
<dbReference type="EMBL" id="HBIO01005503">
    <property type="protein sequence ID" value="CAE0459060.1"/>
    <property type="molecule type" value="Transcribed_RNA"/>
</dbReference>
<dbReference type="Pfam" id="PF00076">
    <property type="entry name" value="RRM_1"/>
    <property type="match status" value="2"/>
</dbReference>
<dbReference type="SMART" id="SM00360">
    <property type="entry name" value="RRM"/>
    <property type="match status" value="2"/>
</dbReference>
<feature type="compositionally biased region" description="Basic residues" evidence="4">
    <location>
        <begin position="18"/>
        <end position="40"/>
    </location>
</feature>
<dbReference type="SUPFAM" id="SSF54928">
    <property type="entry name" value="RNA-binding domain, RBD"/>
    <property type="match status" value="2"/>
</dbReference>
<sequence>MGTEVDEDRVSTSEVKKEKKVKKAKKAKKEKKSKKAKKEKKVKDEVKDELKAETETEVETEVEAKEEIKEAVDEEVKDEKPKEKVEGDGEGGADGDGDGTKRKRKRKRKKKSEASSTAANVADGAEGEDAPKVEVNKLDSLDYTIYVEGIPFEYKDHDIKEFFVRYGLDDILQMRLPTWQDTGRLRGFGHIVFDTTESRNKAIKELSGKNLGRRYISIQEPKPSGSGRGGAGAGKPRDQPDGCKTVFVKNLPYRDVDEDSVKEIFRSCGKIVDGGVRLTRNYETKQLKGFGYIEFKNPEGAYSAVQRAAKGTLLVGGRACYVDYDEGKGPKGSFKTSEGKSWNNEHGEFKDGSDNKRIRRS</sequence>
<dbReference type="InterPro" id="IPR035979">
    <property type="entry name" value="RBD_domain_sf"/>
</dbReference>
<protein>
    <recommendedName>
        <fullName evidence="5">RRM domain-containing protein</fullName>
    </recommendedName>
</protein>
<dbReference type="AlphaFoldDB" id="A0A7S3V5Q7"/>
<evidence type="ECO:0000259" key="5">
    <source>
        <dbReference type="PROSITE" id="PS50102"/>
    </source>
</evidence>
<evidence type="ECO:0000256" key="2">
    <source>
        <dbReference type="ARBA" id="ARBA00022884"/>
    </source>
</evidence>